<accession>A0A346PF58</accession>
<organism evidence="1 2">
    <name type="scientific">Natrarchaeobaculum sulfurireducens</name>
    <dbReference type="NCBI Taxonomy" id="2044521"/>
    <lineage>
        <taxon>Archaea</taxon>
        <taxon>Methanobacteriati</taxon>
        <taxon>Methanobacteriota</taxon>
        <taxon>Stenosarchaea group</taxon>
        <taxon>Halobacteria</taxon>
        <taxon>Halobacteriales</taxon>
        <taxon>Natrialbaceae</taxon>
        <taxon>Natrarchaeobaculum</taxon>
    </lineage>
</organism>
<dbReference type="Proteomes" id="UP000258707">
    <property type="component" value="Chromosome"/>
</dbReference>
<dbReference type="PROSITE" id="PS51257">
    <property type="entry name" value="PROKAR_LIPOPROTEIN"/>
    <property type="match status" value="1"/>
</dbReference>
<evidence type="ECO:0000313" key="1">
    <source>
        <dbReference type="EMBL" id="AXR78153.1"/>
    </source>
</evidence>
<proteinExistence type="predicted"/>
<gene>
    <name evidence="1" type="ORF">AArc1_1830</name>
</gene>
<dbReference type="KEGG" id="nan:AArc1_1830"/>
<dbReference type="AlphaFoldDB" id="A0A346PF58"/>
<evidence type="ECO:0000313" key="2">
    <source>
        <dbReference type="Proteomes" id="UP000258707"/>
    </source>
</evidence>
<protein>
    <submittedName>
        <fullName evidence="1">Uncharacterized protein</fullName>
    </submittedName>
</protein>
<dbReference type="EMBL" id="CP024047">
    <property type="protein sequence ID" value="AXR78153.1"/>
    <property type="molecule type" value="Genomic_DNA"/>
</dbReference>
<sequence>MKRLQFTRRKLSMSVASGVAMVTAGCLGSNGDSEYEVDVIDRSSDDAVADYHGHWHGELPSISLEDNVSLGAVFEDEDGEAVDLGGEYSLDVEPTDEAIVSAESHGDHVHLYGESAGETTVTFQLFHDDHVEWETSEAIDVEVLEE</sequence>
<name>A0A346PF58_9EURY</name>
<reference evidence="2" key="1">
    <citation type="submission" date="2017-10" db="EMBL/GenBank/DDBJ databases">
        <title>Phenotypic and genomic properties of facultatively anaerobic sulfur-reducing natronoarchaea from hypersaline soda lakes.</title>
        <authorList>
            <person name="Sorokin D.Y."/>
            <person name="Kublanov I.V."/>
            <person name="Roman P."/>
            <person name="Sinninghe Damste J.S."/>
            <person name="Golyshin P.N."/>
            <person name="Rojo D."/>
            <person name="Ciordia S."/>
            <person name="Mena Md.C."/>
            <person name="Ferrer M."/>
            <person name="Messina E."/>
            <person name="Smedile F."/>
            <person name="La Spada G."/>
            <person name="La Cono V."/>
            <person name="Yakimov M.M."/>
        </authorList>
    </citation>
    <scope>NUCLEOTIDE SEQUENCE [LARGE SCALE GENOMIC DNA]</scope>
    <source>
        <strain evidence="2">AArc1</strain>
    </source>
</reference>